<keyword evidence="3" id="KW-1185">Reference proteome</keyword>
<dbReference type="EMBL" id="JHEG02000019">
    <property type="protein sequence ID" value="KIE13323.1"/>
    <property type="molecule type" value="Genomic_DNA"/>
</dbReference>
<name>A0A0C1RCE5_9CYAN</name>
<organism evidence="2">
    <name type="scientific">Tolypothrix bouteillei VB521301</name>
    <dbReference type="NCBI Taxonomy" id="1479485"/>
    <lineage>
        <taxon>Bacteria</taxon>
        <taxon>Bacillati</taxon>
        <taxon>Cyanobacteriota</taxon>
        <taxon>Cyanophyceae</taxon>
        <taxon>Nostocales</taxon>
        <taxon>Tolypothrichaceae</taxon>
        <taxon>Tolypothrix</taxon>
    </lineage>
</organism>
<reference evidence="2" key="1">
    <citation type="journal article" date="2015" name="Genome Announc.">
        <title>Draft Genome Sequence of Tolypothrix boutellei Strain VB521301.</title>
        <authorList>
            <person name="Chandrababunaidu M.M."/>
            <person name="Singh D."/>
            <person name="Sen D."/>
            <person name="Bhan S."/>
            <person name="Das S."/>
            <person name="Gupta A."/>
            <person name="Adhikary S.P."/>
            <person name="Tripathy S."/>
        </authorList>
    </citation>
    <scope>NUCLEOTIDE SEQUENCE</scope>
    <source>
        <strain evidence="2">VB521301</strain>
    </source>
</reference>
<proteinExistence type="predicted"/>
<evidence type="ECO:0000313" key="1">
    <source>
        <dbReference type="EMBL" id="KAF3887681.1"/>
    </source>
</evidence>
<sequence length="138" mass="15073">MYSNNTTLKKNKISSEFACRLGHLAPQQKVSVIVFLKLDDRCDNPVNSRLTRAERRATIEGIRNSAAQALSYIKKIIQDFGGKELAERPDALGSIPIEISAAGVKALAASDAVKAVLEEQEIVPANGVNRVYIHSHEC</sequence>
<gene>
    <name evidence="2" type="ORF">DA73_0208195</name>
    <name evidence="1" type="ORF">DA73_0400020945</name>
</gene>
<dbReference type="OrthoDB" id="462716at2"/>
<dbReference type="Proteomes" id="UP000029738">
    <property type="component" value="Unassembled WGS sequence"/>
</dbReference>
<accession>A0A0C1RCE5</accession>
<comment type="caution">
    <text evidence="2">The sequence shown here is derived from an EMBL/GenBank/DDBJ whole genome shotgun (WGS) entry which is preliminary data.</text>
</comment>
<dbReference type="RefSeq" id="WP_038078130.1">
    <property type="nucleotide sequence ID" value="NZ_JHEG04000001.1"/>
</dbReference>
<evidence type="ECO:0000313" key="3">
    <source>
        <dbReference type="Proteomes" id="UP000029738"/>
    </source>
</evidence>
<dbReference type="AlphaFoldDB" id="A0A0C1RCE5"/>
<dbReference type="EMBL" id="JHEG04000001">
    <property type="protein sequence ID" value="KAF3887681.1"/>
    <property type="molecule type" value="Genomic_DNA"/>
</dbReference>
<reference evidence="1" key="2">
    <citation type="submission" date="2019-11" db="EMBL/GenBank/DDBJ databases">
        <title>Improved Assembly of Tolypothrix boutellei genome.</title>
        <authorList>
            <person name="Sarangi A.N."/>
            <person name="Mukherjee M."/>
            <person name="Ghosh S."/>
            <person name="Singh D."/>
            <person name="Das A."/>
            <person name="Kant S."/>
            <person name="Prusty A."/>
            <person name="Tripathy S."/>
        </authorList>
    </citation>
    <scope>NUCLEOTIDE SEQUENCE</scope>
    <source>
        <strain evidence="1">VB521301</strain>
    </source>
</reference>
<protein>
    <submittedName>
        <fullName evidence="2">Uncharacterized protein</fullName>
    </submittedName>
</protein>
<evidence type="ECO:0000313" key="2">
    <source>
        <dbReference type="EMBL" id="KIE13323.1"/>
    </source>
</evidence>